<dbReference type="GO" id="GO:0016020">
    <property type="term" value="C:membrane"/>
    <property type="evidence" value="ECO:0007669"/>
    <property type="project" value="UniProtKB-SubCell"/>
</dbReference>
<keyword evidence="4 6" id="KW-1133">Transmembrane helix</keyword>
<name>A0A7V7UCY9_9FIRM</name>
<evidence type="ECO:0000313" key="7">
    <source>
        <dbReference type="EMBL" id="KAB1439942.1"/>
    </source>
</evidence>
<protein>
    <recommendedName>
        <fullName evidence="9">YhhN-like protein</fullName>
    </recommendedName>
</protein>
<evidence type="ECO:0000256" key="2">
    <source>
        <dbReference type="ARBA" id="ARBA00007375"/>
    </source>
</evidence>
<dbReference type="InterPro" id="IPR012506">
    <property type="entry name" value="TMEM86B-like"/>
</dbReference>
<evidence type="ECO:0000256" key="5">
    <source>
        <dbReference type="ARBA" id="ARBA00023136"/>
    </source>
</evidence>
<feature type="transmembrane region" description="Helical" evidence="6">
    <location>
        <begin position="230"/>
        <end position="249"/>
    </location>
</feature>
<evidence type="ECO:0000256" key="6">
    <source>
        <dbReference type="SAM" id="Phobius"/>
    </source>
</evidence>
<evidence type="ECO:0000256" key="4">
    <source>
        <dbReference type="ARBA" id="ARBA00022989"/>
    </source>
</evidence>
<accession>A0A7V7UCY9</accession>
<feature type="transmembrane region" description="Helical" evidence="6">
    <location>
        <begin position="46"/>
        <end position="64"/>
    </location>
</feature>
<feature type="transmembrane region" description="Helical" evidence="6">
    <location>
        <begin position="147"/>
        <end position="170"/>
    </location>
</feature>
<keyword evidence="5 6" id="KW-0472">Membrane</keyword>
<reference evidence="7 8" key="1">
    <citation type="submission" date="2019-09" db="EMBL/GenBank/DDBJ databases">
        <authorList>
            <person name="Valk L.C."/>
        </authorList>
    </citation>
    <scope>NUCLEOTIDE SEQUENCE [LARGE SCALE GENOMIC DNA]</scope>
    <source>
        <strain evidence="7">GalUA</strain>
    </source>
</reference>
<dbReference type="OrthoDB" id="1707404at2"/>
<keyword evidence="3 6" id="KW-0812">Transmembrane</keyword>
<evidence type="ECO:0000256" key="3">
    <source>
        <dbReference type="ARBA" id="ARBA00022692"/>
    </source>
</evidence>
<evidence type="ECO:0000313" key="8">
    <source>
        <dbReference type="Proteomes" id="UP000461768"/>
    </source>
</evidence>
<feature type="transmembrane region" description="Helical" evidence="6">
    <location>
        <begin position="20"/>
        <end position="40"/>
    </location>
</feature>
<evidence type="ECO:0000256" key="1">
    <source>
        <dbReference type="ARBA" id="ARBA00004141"/>
    </source>
</evidence>
<feature type="transmembrane region" description="Helical" evidence="6">
    <location>
        <begin position="94"/>
        <end position="110"/>
    </location>
</feature>
<feature type="transmembrane region" description="Helical" evidence="6">
    <location>
        <begin position="190"/>
        <end position="210"/>
    </location>
</feature>
<dbReference type="Pfam" id="PF07947">
    <property type="entry name" value="YhhN"/>
    <property type="match status" value="1"/>
</dbReference>
<comment type="similarity">
    <text evidence="2">Belongs to the TMEM86 family.</text>
</comment>
<gene>
    <name evidence="7" type="ORF">F7O84_06050</name>
</gene>
<keyword evidence="8" id="KW-1185">Reference proteome</keyword>
<feature type="transmembrane region" description="Helical" evidence="6">
    <location>
        <begin position="71"/>
        <end position="88"/>
    </location>
</feature>
<organism evidence="7 8">
    <name type="scientific">Candidatus Galacturonatibacter soehngenii</name>
    <dbReference type="NCBI Taxonomy" id="2307010"/>
    <lineage>
        <taxon>Bacteria</taxon>
        <taxon>Bacillati</taxon>
        <taxon>Bacillota</taxon>
        <taxon>Clostridia</taxon>
        <taxon>Lachnospirales</taxon>
        <taxon>Lachnospiraceae</taxon>
        <taxon>Candidatus Galacturonatibacter</taxon>
    </lineage>
</organism>
<evidence type="ECO:0008006" key="9">
    <source>
        <dbReference type="Google" id="ProtNLM"/>
    </source>
</evidence>
<proteinExistence type="inferred from homology"/>
<sequence>MKWIVDIKNMTGKDKLTRRFIRLELFLYLLFLVLDLLQIANTLSNILKYISIWLCLIFFALTYTKIKNNKRALMLGILLFTVIADTFLLFTNRFEYGILSFIIVQILYSRKIKATCMDGCKLYMIEILSVTFIWNILILVLKNEINLTPVIALAGLYFLLFTGNLIRIWIQVNKNRNIEENIITRQTTMLAIGLTLFYLCDINVGLKFILNDRDSGFALLNLLTSAVQNLIWFFYLPSQVVLTLQATIFD</sequence>
<comment type="caution">
    <text evidence="7">The sequence shown here is derived from an EMBL/GenBank/DDBJ whole genome shotgun (WGS) entry which is preliminary data.</text>
</comment>
<dbReference type="AlphaFoldDB" id="A0A7V7UCY9"/>
<dbReference type="EMBL" id="WAGX01000004">
    <property type="protein sequence ID" value="KAB1439942.1"/>
    <property type="molecule type" value="Genomic_DNA"/>
</dbReference>
<dbReference type="Proteomes" id="UP000461768">
    <property type="component" value="Unassembled WGS sequence"/>
</dbReference>
<comment type="subcellular location">
    <subcellularLocation>
        <location evidence="1">Membrane</location>
        <topology evidence="1">Multi-pass membrane protein</topology>
    </subcellularLocation>
</comment>
<reference evidence="7 8" key="2">
    <citation type="submission" date="2020-02" db="EMBL/GenBank/DDBJ databases">
        <title>Candidatus Galacturonibacter soehngenii shows hetero-acetogenic catabolism of galacturonic acid but lacks a canonical carbon monoxide dehydrogenase/acetyl-CoA synthase complex.</title>
        <authorList>
            <person name="Diender M."/>
            <person name="Stouten G.R."/>
            <person name="Petersen J.F."/>
            <person name="Nielsen P.H."/>
            <person name="Dueholm M.S."/>
            <person name="Pronk J.T."/>
            <person name="Van Loosdrecht M.C.M."/>
        </authorList>
    </citation>
    <scope>NUCLEOTIDE SEQUENCE [LARGE SCALE GENOMIC DNA]</scope>
    <source>
        <strain evidence="7">GalUA</strain>
    </source>
</reference>
<dbReference type="RefSeq" id="WP_151143014.1">
    <property type="nucleotide sequence ID" value="NZ_WAGX01000004.1"/>
</dbReference>
<feature type="transmembrane region" description="Helical" evidence="6">
    <location>
        <begin position="122"/>
        <end position="141"/>
    </location>
</feature>